<dbReference type="InterPro" id="IPR036052">
    <property type="entry name" value="TrpB-like_PALP_sf"/>
</dbReference>
<evidence type="ECO:0000313" key="5">
    <source>
        <dbReference type="Proteomes" id="UP000019681"/>
    </source>
</evidence>
<keyword evidence="4" id="KW-0456">Lyase</keyword>
<keyword evidence="5" id="KW-1185">Reference proteome</keyword>
<dbReference type="GO" id="GO:0030170">
    <property type="term" value="F:pyridoxal phosphate binding"/>
    <property type="evidence" value="ECO:0007669"/>
    <property type="project" value="InterPro"/>
</dbReference>
<dbReference type="Proteomes" id="UP000019681">
    <property type="component" value="Unassembled WGS sequence"/>
</dbReference>
<evidence type="ECO:0000313" key="4">
    <source>
        <dbReference type="EMBL" id="EYE89557.1"/>
    </source>
</evidence>
<dbReference type="PANTHER" id="PTHR42937:SF1">
    <property type="entry name" value="DIAMINOPROPIONATE AMMONIA-LYASE"/>
    <property type="match status" value="1"/>
</dbReference>
<organism evidence="4 5">
    <name type="scientific">Fervidicella metallireducens AeB</name>
    <dbReference type="NCBI Taxonomy" id="1403537"/>
    <lineage>
        <taxon>Bacteria</taxon>
        <taxon>Bacillati</taxon>
        <taxon>Bacillota</taxon>
        <taxon>Clostridia</taxon>
        <taxon>Eubacteriales</taxon>
        <taxon>Clostridiaceae</taxon>
        <taxon>Fervidicella</taxon>
    </lineage>
</organism>
<dbReference type="STRING" id="1403537.Q428_01930"/>
<evidence type="ECO:0000256" key="1">
    <source>
        <dbReference type="ARBA" id="ARBA00001933"/>
    </source>
</evidence>
<dbReference type="PANTHER" id="PTHR42937">
    <property type="match status" value="1"/>
</dbReference>
<dbReference type="Pfam" id="PF00291">
    <property type="entry name" value="PALP"/>
    <property type="match status" value="1"/>
</dbReference>
<dbReference type="InterPro" id="IPR001926">
    <property type="entry name" value="TrpB-like_PALP"/>
</dbReference>
<evidence type="ECO:0000256" key="2">
    <source>
        <dbReference type="ARBA" id="ARBA00022898"/>
    </source>
</evidence>
<evidence type="ECO:0000259" key="3">
    <source>
        <dbReference type="Pfam" id="PF00291"/>
    </source>
</evidence>
<dbReference type="InterPro" id="IPR010081">
    <property type="entry name" value="DiNH2opropionate_NH3_lyase"/>
</dbReference>
<dbReference type="GO" id="GO:0008838">
    <property type="term" value="F:diaminopropionate ammonia-lyase activity"/>
    <property type="evidence" value="ECO:0007669"/>
    <property type="project" value="InterPro"/>
</dbReference>
<protein>
    <submittedName>
        <fullName evidence="4">Diaminopropionate ammonia-lyase</fullName>
    </submittedName>
</protein>
<keyword evidence="2" id="KW-0663">Pyridoxal phosphate</keyword>
<comment type="caution">
    <text evidence="4">The sequence shown here is derived from an EMBL/GenBank/DDBJ whole genome shotgun (WGS) entry which is preliminary data.</text>
</comment>
<dbReference type="AlphaFoldDB" id="A0A017RY42"/>
<dbReference type="Gene3D" id="3.40.50.1100">
    <property type="match status" value="2"/>
</dbReference>
<dbReference type="NCBIfam" id="TIGR03528">
    <property type="entry name" value="2_3_DAP_am_ly"/>
    <property type="match status" value="1"/>
</dbReference>
<sequence length="406" mass="45493">MKEAFKMVQFQRKKGKHYPLSFLNIDIAKEVKSFHESFPVYAETPLRDMKNLAKELGLGAIYVKDESYRFGLNAFKVLGGSFAIGNYLAKRLNSSISKMPYERLISQEVKEKLGDIVFVTATDGNHGRGVAWTAKQLKQHSVVYMPKGSAKERLDNIIAEGAEAYITDMNYDEAVRFANSMAEKKGWVMVQDTAWEGYEDIPKWIIQGYSTMGYEAYEQLKRLGEKKPTHIFLQAGVGSMACAITGLFSAIYGEARPIITIVEPNKADCIYRTAEANDGKLRFVTGDMDTIMAGLACGEPCTIAWNIIKEYADNFISCPDYTAAEGMRILGNPPKGDERVISGESGAAAFGCVAEIMTNNNLAWMREKLRLDETSRVLFISTEGDTDKENYRDIVWNGKYPSYDKK</sequence>
<dbReference type="InterPro" id="IPR019871">
    <property type="entry name" value="DiNH2propionate_NH3-lyase_sub"/>
</dbReference>
<dbReference type="GO" id="GO:1901605">
    <property type="term" value="P:alpha-amino acid metabolic process"/>
    <property type="evidence" value="ECO:0007669"/>
    <property type="project" value="UniProtKB-ARBA"/>
</dbReference>
<dbReference type="RefSeq" id="WP_035377640.1">
    <property type="nucleotide sequence ID" value="NZ_AZQP01000003.1"/>
</dbReference>
<comment type="cofactor">
    <cofactor evidence="1">
        <name>pyridoxal 5'-phosphate</name>
        <dbReference type="ChEBI" id="CHEBI:597326"/>
    </cofactor>
</comment>
<feature type="domain" description="Tryptophan synthase beta chain-like PALP" evidence="3">
    <location>
        <begin position="41"/>
        <end position="353"/>
    </location>
</feature>
<dbReference type="NCBIfam" id="NF006058">
    <property type="entry name" value="PRK08206.1"/>
    <property type="match status" value="1"/>
</dbReference>
<name>A0A017RY42_9CLOT</name>
<proteinExistence type="predicted"/>
<dbReference type="NCBIfam" id="TIGR01747">
    <property type="entry name" value="diampropi_NH3ly"/>
    <property type="match status" value="1"/>
</dbReference>
<accession>A0A017RY42</accession>
<reference evidence="4 5" key="1">
    <citation type="journal article" date="2014" name="Genome Announc.">
        <title>Draft Genome Sequence of Fervidicella metallireducens Strain AeBT, an Iron-Reducing Thermoanaerobe from the Great Artesian Basin.</title>
        <authorList>
            <person name="Patel B.K."/>
        </authorList>
    </citation>
    <scope>NUCLEOTIDE SEQUENCE [LARGE SCALE GENOMIC DNA]</scope>
    <source>
        <strain evidence="4 5">AeB</strain>
    </source>
</reference>
<dbReference type="SUPFAM" id="SSF53686">
    <property type="entry name" value="Tryptophan synthase beta subunit-like PLP-dependent enzymes"/>
    <property type="match status" value="1"/>
</dbReference>
<gene>
    <name evidence="4" type="ORF">Q428_01930</name>
</gene>
<dbReference type="EMBL" id="AZQP01000003">
    <property type="protein sequence ID" value="EYE89557.1"/>
    <property type="molecule type" value="Genomic_DNA"/>
</dbReference>
<dbReference type="OrthoDB" id="34584at2"/>
<dbReference type="CDD" id="cd00640">
    <property type="entry name" value="Trp-synth-beta_II"/>
    <property type="match status" value="1"/>
</dbReference>